<dbReference type="Gene3D" id="3.40.30.10">
    <property type="entry name" value="Glutaredoxin"/>
    <property type="match status" value="1"/>
</dbReference>
<evidence type="ECO:0000313" key="5">
    <source>
        <dbReference type="Proteomes" id="UP000266188"/>
    </source>
</evidence>
<dbReference type="CDD" id="cd03046">
    <property type="entry name" value="GST_N_GTT1_like"/>
    <property type="match status" value="1"/>
</dbReference>
<dbReference type="Gene3D" id="1.20.1050.10">
    <property type="match status" value="1"/>
</dbReference>
<dbReference type="EMBL" id="MVGC01000375">
    <property type="protein sequence ID" value="RJE19737.1"/>
    <property type="molecule type" value="Genomic_DNA"/>
</dbReference>
<dbReference type="PANTHER" id="PTHR44051">
    <property type="entry name" value="GLUTATHIONE S-TRANSFERASE-RELATED"/>
    <property type="match status" value="1"/>
</dbReference>
<protein>
    <submittedName>
        <fullName evidence="4">Glutathione s-transferase</fullName>
    </submittedName>
</protein>
<proteinExistence type="inferred from homology"/>
<dbReference type="InterPro" id="IPR040079">
    <property type="entry name" value="Glutathione_S-Trfase"/>
</dbReference>
<comment type="similarity">
    <text evidence="1">Belongs to the GST superfamily.</text>
</comment>
<name>A0A3A2ZEI7_9EURO</name>
<dbReference type="GO" id="GO:0016740">
    <property type="term" value="F:transferase activity"/>
    <property type="evidence" value="ECO:0007669"/>
    <property type="project" value="UniProtKB-KW"/>
</dbReference>
<dbReference type="PROSITE" id="PS50404">
    <property type="entry name" value="GST_NTER"/>
    <property type="match status" value="1"/>
</dbReference>
<dbReference type="SFLD" id="SFLDG00358">
    <property type="entry name" value="Main_(cytGST)"/>
    <property type="match status" value="1"/>
</dbReference>
<dbReference type="SUPFAM" id="SSF47616">
    <property type="entry name" value="GST C-terminal domain-like"/>
    <property type="match status" value="1"/>
</dbReference>
<evidence type="ECO:0000313" key="4">
    <source>
        <dbReference type="EMBL" id="RJE19737.1"/>
    </source>
</evidence>
<comment type="caution">
    <text evidence="4">The sequence shown here is derived from an EMBL/GenBank/DDBJ whole genome shotgun (WGS) entry which is preliminary data.</text>
</comment>
<feature type="domain" description="GST N-terminal" evidence="2">
    <location>
        <begin position="6"/>
        <end position="92"/>
    </location>
</feature>
<dbReference type="InterPro" id="IPR004046">
    <property type="entry name" value="GST_C"/>
</dbReference>
<dbReference type="CDD" id="cd03189">
    <property type="entry name" value="GST_C_GTT1_like"/>
    <property type="match status" value="1"/>
</dbReference>
<evidence type="ECO:0000256" key="1">
    <source>
        <dbReference type="ARBA" id="ARBA00007409"/>
    </source>
</evidence>
<dbReference type="PROSITE" id="PS50405">
    <property type="entry name" value="GST_CTER"/>
    <property type="match status" value="1"/>
</dbReference>
<accession>A0A3A2ZEI7</accession>
<dbReference type="Pfam" id="PF13409">
    <property type="entry name" value="GST_N_2"/>
    <property type="match status" value="1"/>
</dbReference>
<keyword evidence="4" id="KW-0808">Transferase</keyword>
<dbReference type="AlphaFoldDB" id="A0A3A2ZEI7"/>
<dbReference type="OrthoDB" id="2098326at2759"/>
<dbReference type="InterPro" id="IPR036249">
    <property type="entry name" value="Thioredoxin-like_sf"/>
</dbReference>
<dbReference type="PANTHER" id="PTHR44051:SF9">
    <property type="entry name" value="GLUTATHIONE S-TRANSFERASE 1"/>
    <property type="match status" value="1"/>
</dbReference>
<evidence type="ECO:0000259" key="3">
    <source>
        <dbReference type="PROSITE" id="PS50405"/>
    </source>
</evidence>
<dbReference type="Pfam" id="PF14497">
    <property type="entry name" value="GST_C_3"/>
    <property type="match status" value="1"/>
</dbReference>
<gene>
    <name evidence="4" type="ORF">PHISCL_07929</name>
</gene>
<dbReference type="SUPFAM" id="SSF52833">
    <property type="entry name" value="Thioredoxin-like"/>
    <property type="match status" value="1"/>
</dbReference>
<dbReference type="Proteomes" id="UP000266188">
    <property type="component" value="Unassembled WGS sequence"/>
</dbReference>
<feature type="domain" description="GST C-terminal" evidence="3">
    <location>
        <begin position="116"/>
        <end position="256"/>
    </location>
</feature>
<dbReference type="InterPro" id="IPR010987">
    <property type="entry name" value="Glutathione-S-Trfase_C-like"/>
</dbReference>
<evidence type="ECO:0000259" key="2">
    <source>
        <dbReference type="PROSITE" id="PS50404"/>
    </source>
</evidence>
<reference evidence="5" key="1">
    <citation type="submission" date="2017-02" db="EMBL/GenBank/DDBJ databases">
        <authorList>
            <person name="Tafer H."/>
            <person name="Lopandic K."/>
        </authorList>
    </citation>
    <scope>NUCLEOTIDE SEQUENCE [LARGE SCALE GENOMIC DNA]</scope>
    <source>
        <strain evidence="5">CBS 366.77</strain>
    </source>
</reference>
<sequence>MPANKDTKITLYWLEKSRSQRIVWLLEELDLTYDLETFKRQPDLLAPPELKKIHPLGKSPVITLERPGKKKITLAESAVITEYLCEHFGGDKLIPKKFAEGDGKAEKGGEEEIGEESEEWMRYRYLMHYTEGSLMPFLVMQLVMDQVKDPPIPFFVKFLPRIVASQVEKAFLTRNIFAHFDFLENMLQTAPEGGPWFCGKNLSAADIMLSFPLIAASRRVPLGDKYPLVVKYVERIQKEEGYQRAIKKVEEIEGKFEAI</sequence>
<organism evidence="4 5">
    <name type="scientific">Aspergillus sclerotialis</name>
    <dbReference type="NCBI Taxonomy" id="2070753"/>
    <lineage>
        <taxon>Eukaryota</taxon>
        <taxon>Fungi</taxon>
        <taxon>Dikarya</taxon>
        <taxon>Ascomycota</taxon>
        <taxon>Pezizomycotina</taxon>
        <taxon>Eurotiomycetes</taxon>
        <taxon>Eurotiomycetidae</taxon>
        <taxon>Eurotiales</taxon>
        <taxon>Aspergillaceae</taxon>
        <taxon>Aspergillus</taxon>
        <taxon>Aspergillus subgen. Polypaecilum</taxon>
    </lineage>
</organism>
<dbReference type="InterPro" id="IPR036282">
    <property type="entry name" value="Glutathione-S-Trfase_C_sf"/>
</dbReference>
<keyword evidence="5" id="KW-1185">Reference proteome</keyword>
<dbReference type="InterPro" id="IPR004045">
    <property type="entry name" value="Glutathione_S-Trfase_N"/>
</dbReference>
<dbReference type="SFLD" id="SFLDS00019">
    <property type="entry name" value="Glutathione_Transferase_(cytos"/>
    <property type="match status" value="1"/>
</dbReference>
<dbReference type="STRING" id="2070753.A0A3A2ZEI7"/>